<organism evidence="13 14">
    <name type="scientific">Malassezia arunalokei</name>
    <dbReference type="NCBI Taxonomy" id="1514897"/>
    <lineage>
        <taxon>Eukaryota</taxon>
        <taxon>Fungi</taxon>
        <taxon>Dikarya</taxon>
        <taxon>Basidiomycota</taxon>
        <taxon>Ustilaginomycotina</taxon>
        <taxon>Malasseziomycetes</taxon>
        <taxon>Malasseziales</taxon>
        <taxon>Malasseziaceae</taxon>
        <taxon>Malassezia</taxon>
    </lineage>
</organism>
<dbReference type="FunFam" id="1.20.1560.10:FF:000102">
    <property type="entry name" value="ABC multidrug transporter Mdr1"/>
    <property type="match status" value="1"/>
</dbReference>
<keyword evidence="7 10" id="KW-1133">Transmembrane helix</keyword>
<keyword evidence="14" id="KW-1185">Reference proteome</keyword>
<feature type="compositionally biased region" description="Basic residues" evidence="9">
    <location>
        <begin position="227"/>
        <end position="243"/>
    </location>
</feature>
<feature type="region of interest" description="Disordered" evidence="9">
    <location>
        <begin position="141"/>
        <end position="183"/>
    </location>
</feature>
<evidence type="ECO:0000256" key="2">
    <source>
        <dbReference type="ARBA" id="ARBA00007577"/>
    </source>
</evidence>
<feature type="transmembrane region" description="Helical" evidence="10">
    <location>
        <begin position="546"/>
        <end position="565"/>
    </location>
</feature>
<feature type="transmembrane region" description="Helical" evidence="10">
    <location>
        <begin position="406"/>
        <end position="425"/>
    </location>
</feature>
<dbReference type="InterPro" id="IPR036640">
    <property type="entry name" value="ABC1_TM_sf"/>
</dbReference>
<dbReference type="PANTHER" id="PTHR43394:SF27">
    <property type="entry name" value="ATP-DEPENDENT TRANSLOCASE ABCB1-LIKE"/>
    <property type="match status" value="1"/>
</dbReference>
<dbReference type="GO" id="GO:0005524">
    <property type="term" value="F:ATP binding"/>
    <property type="evidence" value="ECO:0007669"/>
    <property type="project" value="UniProtKB-KW"/>
</dbReference>
<proteinExistence type="inferred from homology"/>
<evidence type="ECO:0000256" key="5">
    <source>
        <dbReference type="ARBA" id="ARBA00022741"/>
    </source>
</evidence>
<feature type="transmembrane region" description="Helical" evidence="10">
    <location>
        <begin position="513"/>
        <end position="534"/>
    </location>
</feature>
<dbReference type="CDD" id="cd03249">
    <property type="entry name" value="ABC_MTABC3_MDL1_MDL2"/>
    <property type="match status" value="2"/>
</dbReference>
<dbReference type="FunFam" id="3.40.50.300:FF:000205">
    <property type="entry name" value="ABC transporter B family member 4"/>
    <property type="match status" value="1"/>
</dbReference>
<evidence type="ECO:0000313" key="13">
    <source>
        <dbReference type="EMBL" id="WFD16582.1"/>
    </source>
</evidence>
<evidence type="ECO:0000256" key="7">
    <source>
        <dbReference type="ARBA" id="ARBA00022989"/>
    </source>
</evidence>
<dbReference type="Gene3D" id="1.20.1560.10">
    <property type="entry name" value="ABC transporter type 1, transmembrane domain"/>
    <property type="match status" value="1"/>
</dbReference>
<dbReference type="InterPro" id="IPR011527">
    <property type="entry name" value="ABC1_TM_dom"/>
</dbReference>
<feature type="domain" description="ABC transmembrane type-1" evidence="12">
    <location>
        <begin position="946"/>
        <end position="1242"/>
    </location>
</feature>
<feature type="transmembrane region" description="Helical" evidence="10">
    <location>
        <begin position="1101"/>
        <end position="1120"/>
    </location>
</feature>
<evidence type="ECO:0000256" key="6">
    <source>
        <dbReference type="ARBA" id="ARBA00022840"/>
    </source>
</evidence>
<feature type="domain" description="ABC transporter" evidence="11">
    <location>
        <begin position="608"/>
        <end position="853"/>
    </location>
</feature>
<dbReference type="Pfam" id="PF00005">
    <property type="entry name" value="ABC_tran"/>
    <property type="match status" value="2"/>
</dbReference>
<dbReference type="Gene3D" id="3.40.50.300">
    <property type="entry name" value="P-loop containing nucleotide triphosphate hydrolases"/>
    <property type="match status" value="2"/>
</dbReference>
<dbReference type="InterPro" id="IPR017871">
    <property type="entry name" value="ABC_transporter-like_CS"/>
</dbReference>
<dbReference type="CDD" id="cd18578">
    <property type="entry name" value="ABC_6TM_Pgp_ABCB1_D2_like"/>
    <property type="match status" value="1"/>
</dbReference>
<keyword evidence="6" id="KW-0067">ATP-binding</keyword>
<evidence type="ECO:0000259" key="12">
    <source>
        <dbReference type="PROSITE" id="PS50929"/>
    </source>
</evidence>
<comment type="subcellular location">
    <subcellularLocation>
        <location evidence="1">Membrane</location>
        <topology evidence="1">Multi-pass membrane protein</topology>
    </subcellularLocation>
</comment>
<dbReference type="GO" id="GO:0090374">
    <property type="term" value="P:oligopeptide export from mitochondrion"/>
    <property type="evidence" value="ECO:0007669"/>
    <property type="project" value="TreeGrafter"/>
</dbReference>
<dbReference type="SMART" id="SM00382">
    <property type="entry name" value="AAA"/>
    <property type="match status" value="2"/>
</dbReference>
<evidence type="ECO:0000313" key="14">
    <source>
        <dbReference type="Proteomes" id="UP001217582"/>
    </source>
</evidence>
<feature type="transmembrane region" description="Helical" evidence="10">
    <location>
        <begin position="331"/>
        <end position="355"/>
    </location>
</feature>
<dbReference type="InterPro" id="IPR003593">
    <property type="entry name" value="AAA+_ATPase"/>
</dbReference>
<feature type="transmembrane region" description="Helical" evidence="10">
    <location>
        <begin position="431"/>
        <end position="452"/>
    </location>
</feature>
<comment type="similarity">
    <text evidence="2">Belongs to the ABC transporter superfamily. ABCB family. Multidrug resistance exporter (TC 3.A.1.201) subfamily.</text>
</comment>
<feature type="compositionally biased region" description="Polar residues" evidence="9">
    <location>
        <begin position="144"/>
        <end position="164"/>
    </location>
</feature>
<dbReference type="EMBL" id="CP119920">
    <property type="protein sequence ID" value="WFD16582.1"/>
    <property type="molecule type" value="Genomic_DNA"/>
</dbReference>
<dbReference type="PROSITE" id="PS50893">
    <property type="entry name" value="ABC_TRANSPORTER_2"/>
    <property type="match status" value="2"/>
</dbReference>
<dbReference type="SUPFAM" id="SSF90123">
    <property type="entry name" value="ABC transporter transmembrane region"/>
    <property type="match status" value="2"/>
</dbReference>
<dbReference type="CDD" id="cd18577">
    <property type="entry name" value="ABC_6TM_Pgp_ABCB1_D1_like"/>
    <property type="match status" value="1"/>
</dbReference>
<dbReference type="FunFam" id="3.40.50.300:FF:000251">
    <property type="entry name" value="ABC transporter B family member 19"/>
    <property type="match status" value="1"/>
</dbReference>
<accession>A0AAJ6CMI5</accession>
<dbReference type="PANTHER" id="PTHR43394">
    <property type="entry name" value="ATP-DEPENDENT PERMEASE MDL1, MITOCHONDRIAL"/>
    <property type="match status" value="1"/>
</dbReference>
<protein>
    <submittedName>
        <fullName evidence="13">ABC-type xenobiotic transporter</fullName>
    </submittedName>
</protein>
<feature type="region of interest" description="Disordered" evidence="9">
    <location>
        <begin position="1"/>
        <end position="45"/>
    </location>
</feature>
<reference evidence="13 14" key="1">
    <citation type="submission" date="2023-03" db="EMBL/GenBank/DDBJ databases">
        <title>Mating type loci evolution in Malassezia.</title>
        <authorList>
            <person name="Coelho M.A."/>
        </authorList>
    </citation>
    <scope>NUCLEOTIDE SEQUENCE [LARGE SCALE GENOMIC DNA]</scope>
    <source>
        <strain evidence="13 14">CBS 13387</strain>
    </source>
</reference>
<keyword evidence="8 10" id="KW-0472">Membrane</keyword>
<sequence>MGSESNSPKIIWGKASSADNGDLDTLSHYHDVRSASPPDSELGHGLADVQATPAWYRNMDYLSPNVMSDTFDSFRHASNDEVGLLSPADIAARSPPLLMPVPSWDDLPYDRPPNHMTSENKWDAYHDDSSAPETPKFAHPLWASSPSFSPQPGSLQPSLTNASHGTFGHPNIFDSPGKPWESDDFTSQIRQIRHSEGPDASSKEHLVYRHANSKKGSSLAQESHQQNTKHSRRRWGKAGKVHKPSPAVSPSPTGAKPVKFNALFRYATPLERFLNLIGIICGAASGTAQPLMTILFGNLANKFLASSNPNLTDQQKIDYFLAAAHMVNDDAVYLVIIGIASFVVIYVYMAIFVYTGEVITQRIRREYLRAILRQDIAYFDSLGAGEITTRIQSDIQLIQDGISDKLPLNVAFISTFITGFVIAYVRNWKLALVMTCILPCIVGSAIVMNKFVSSYQQVELEHVAKAASIAEEGISTVRTVKAFGMNAHLAKLYESRNATAFTASRRRAVASGLGIGAFFFCIYCAYALAFYFGSKLVANGEVQGGIVMNVIFSVLIGAFSMAMLAPNLQSMSFAQAAGGKVFETIDRPSKIDSFSSEGLRPATCLGHLSARNVTFAYPSRPDVRILNDFNLEFPHGQVTALVGQSGSGKSTIISLVERFYDPLEGDILLDGVPIRELNIRWLRSQIGLVSQEPTLFSTSVWENIAFGLLHTEYDDYSEEEKDKLIVHAAHLANAHAFITQLPQGYQTQVGERAALLSGGQKQRISIARAVVKNPRILLLDEATSALDTASEGIVQDALDRASHGRTTITIAHRLSTIKNANNIVVMKGGAIMEQGRHEALLENPKSIYAGLVATQNIHNNNAQALLSVPMAATNTSAVENETLARMPSKMSMKSTNSTLDDVMKMQGFKTGQYDQAKPTKPMSLPRLMRRLSYVGRDLITPYFLPGLLCACCTGAAYPCFSILFGLALNNYGQCQNDEGDPCPEPIRDQMRHTANHHALYFFVIAILSTLATVFQNALIQQGSAALMQRLRALMFRAYMRADVAYFDEDGHSSGTLTSSLAENTLKVNSFVGVSMGAIAQSLSTLVIGAIISLIYGWKLALVVMACVPFTLSAGFVRLKLVVQKDVKVRQVHLATSHMACESASAIRTVAALTREEDCLKRYDAALKEASKVAKRAALWGNIFYAFSQSTAYFVIALGFWYGYRLVMRMEYTSSQFFTIFTAIVFGSIQAGNVFNFVPDISNASNAGTSMFALLDQKPQIDIQSNEGIVLHECQGHVQFDNVGFEYPTRPGAPVLRGITMDIPPGSYCALVGSSGCGKSTTIQLMERFYDVSSGRILLDGHDIRTLNLASLRKHIALVSQEPTLYDGTIEFNLRLGALENPDDVTETQLKEAARSANILDFIEGLPEGFRTQVGSKGTQLSGGQKQRLAIARALIRNPKILLLDEATSALDSDSEKIVQKALDAAATGRTTIAIAHRLATIAHADCIFAFHKGVISEAGNHQTLLQRNGIYANLVTLQALEKQ</sequence>
<feature type="transmembrane region" description="Helical" evidence="10">
    <location>
        <begin position="998"/>
        <end position="1019"/>
    </location>
</feature>
<keyword evidence="4 10" id="KW-0812">Transmembrane</keyword>
<feature type="transmembrane region" description="Helical" evidence="10">
    <location>
        <begin position="1182"/>
        <end position="1203"/>
    </location>
</feature>
<evidence type="ECO:0000256" key="9">
    <source>
        <dbReference type="SAM" id="MobiDB-lite"/>
    </source>
</evidence>
<dbReference type="InterPro" id="IPR039421">
    <property type="entry name" value="Type_1_exporter"/>
</dbReference>
<evidence type="ECO:0000259" key="11">
    <source>
        <dbReference type="PROSITE" id="PS50893"/>
    </source>
</evidence>
<feature type="transmembrane region" description="Helical" evidence="10">
    <location>
        <begin position="1215"/>
        <end position="1237"/>
    </location>
</feature>
<feature type="domain" description="ABC transmembrane type-1" evidence="12">
    <location>
        <begin position="276"/>
        <end position="571"/>
    </location>
</feature>
<feature type="transmembrane region" description="Helical" evidence="10">
    <location>
        <begin position="938"/>
        <end position="963"/>
    </location>
</feature>
<evidence type="ECO:0000256" key="1">
    <source>
        <dbReference type="ARBA" id="ARBA00004141"/>
    </source>
</evidence>
<name>A0AAJ6CMI5_9BASI</name>
<feature type="compositionally biased region" description="Polar residues" evidence="9">
    <location>
        <begin position="214"/>
        <end position="226"/>
    </location>
</feature>
<dbReference type="GO" id="GO:0016887">
    <property type="term" value="F:ATP hydrolysis activity"/>
    <property type="evidence" value="ECO:0007669"/>
    <property type="project" value="InterPro"/>
</dbReference>
<feature type="transmembrane region" description="Helical" evidence="10">
    <location>
        <begin position="273"/>
        <end position="296"/>
    </location>
</feature>
<evidence type="ECO:0000256" key="8">
    <source>
        <dbReference type="ARBA" id="ARBA00023136"/>
    </source>
</evidence>
<evidence type="ECO:0000256" key="10">
    <source>
        <dbReference type="SAM" id="Phobius"/>
    </source>
</evidence>
<dbReference type="GO" id="GO:0005743">
    <property type="term" value="C:mitochondrial inner membrane"/>
    <property type="evidence" value="ECO:0007669"/>
    <property type="project" value="TreeGrafter"/>
</dbReference>
<feature type="domain" description="ABC transporter" evidence="11">
    <location>
        <begin position="1277"/>
        <end position="1517"/>
    </location>
</feature>
<evidence type="ECO:0000256" key="3">
    <source>
        <dbReference type="ARBA" id="ARBA00022448"/>
    </source>
</evidence>
<dbReference type="SUPFAM" id="SSF52540">
    <property type="entry name" value="P-loop containing nucleoside triphosphate hydrolases"/>
    <property type="match status" value="2"/>
</dbReference>
<dbReference type="PROSITE" id="PS00211">
    <property type="entry name" value="ABC_TRANSPORTER_1"/>
    <property type="match status" value="2"/>
</dbReference>
<keyword evidence="3" id="KW-0813">Transport</keyword>
<evidence type="ECO:0000256" key="4">
    <source>
        <dbReference type="ARBA" id="ARBA00022692"/>
    </source>
</evidence>
<keyword evidence="5" id="KW-0547">Nucleotide-binding</keyword>
<dbReference type="GO" id="GO:0015421">
    <property type="term" value="F:ABC-type oligopeptide transporter activity"/>
    <property type="evidence" value="ECO:0007669"/>
    <property type="project" value="TreeGrafter"/>
</dbReference>
<dbReference type="PROSITE" id="PS50929">
    <property type="entry name" value="ABC_TM1F"/>
    <property type="match status" value="2"/>
</dbReference>
<dbReference type="Proteomes" id="UP001217582">
    <property type="component" value="Chromosome 5"/>
</dbReference>
<feature type="transmembrane region" description="Helical" evidence="10">
    <location>
        <begin position="1070"/>
        <end position="1095"/>
    </location>
</feature>
<dbReference type="Pfam" id="PF00664">
    <property type="entry name" value="ABC_membrane"/>
    <property type="match status" value="2"/>
</dbReference>
<feature type="region of interest" description="Disordered" evidence="9">
    <location>
        <begin position="212"/>
        <end position="253"/>
    </location>
</feature>
<dbReference type="InterPro" id="IPR003439">
    <property type="entry name" value="ABC_transporter-like_ATP-bd"/>
</dbReference>
<dbReference type="InterPro" id="IPR027417">
    <property type="entry name" value="P-loop_NTPase"/>
</dbReference>
<gene>
    <name evidence="13" type="ORF">MARU1_002623</name>
</gene>